<gene>
    <name evidence="3" type="ORF">GCM10009107_17010</name>
</gene>
<dbReference type="SUPFAM" id="SSF51430">
    <property type="entry name" value="NAD(P)-linked oxidoreductase"/>
    <property type="match status" value="1"/>
</dbReference>
<proteinExistence type="predicted"/>
<comment type="caution">
    <text evidence="3">The sequence shown here is derived from an EMBL/GenBank/DDBJ whole genome shotgun (WGS) entry which is preliminary data.</text>
</comment>
<dbReference type="InterPro" id="IPR023210">
    <property type="entry name" value="NADP_OxRdtase_dom"/>
</dbReference>
<dbReference type="InterPro" id="IPR018170">
    <property type="entry name" value="Aldo/ket_reductase_CS"/>
</dbReference>
<name>A0ABN1JWB0_9BURK</name>
<evidence type="ECO:0000259" key="2">
    <source>
        <dbReference type="Pfam" id="PF00248"/>
    </source>
</evidence>
<keyword evidence="4" id="KW-1185">Reference proteome</keyword>
<dbReference type="Proteomes" id="UP001500279">
    <property type="component" value="Unassembled WGS sequence"/>
</dbReference>
<dbReference type="InterPro" id="IPR020471">
    <property type="entry name" value="AKR"/>
</dbReference>
<organism evidence="3 4">
    <name type="scientific">Ideonella azotifigens</name>
    <dbReference type="NCBI Taxonomy" id="513160"/>
    <lineage>
        <taxon>Bacteria</taxon>
        <taxon>Pseudomonadati</taxon>
        <taxon>Pseudomonadota</taxon>
        <taxon>Betaproteobacteria</taxon>
        <taxon>Burkholderiales</taxon>
        <taxon>Sphaerotilaceae</taxon>
        <taxon>Ideonella</taxon>
    </lineage>
</organism>
<evidence type="ECO:0000256" key="1">
    <source>
        <dbReference type="ARBA" id="ARBA00023002"/>
    </source>
</evidence>
<evidence type="ECO:0000313" key="3">
    <source>
        <dbReference type="EMBL" id="GAA0747969.1"/>
    </source>
</evidence>
<evidence type="ECO:0000313" key="4">
    <source>
        <dbReference type="Proteomes" id="UP001500279"/>
    </source>
</evidence>
<sequence>MQYRRLGRSGLKVSPLCLGAMMFGDQSDEATAVQIIDSAREAGINFIDTADVYAGGRSEEIVGRAVKADRDRWVIATKVGFPAGNTAPAGPDLSRKYVMLAVEQSLRRLGIDCIDIYYLHRDDASTPLEETVHALADLVHQGKIRHIGLSNFRAWRLAEVVRVCDELGIDRPVACQPQYNAMNRMPEVELLPACAHYGIGVVPYSPLARGILTGKYASMDVLPAGSRAARADRRMLQTELRPESIALSRRIHDHAQAHGSSASHFAINWVLNNAQVHSVIAGPRTLEQWQDYLAALASPFTAEDEALVDTLVAPGHPSTPGFTDPQYPVTGRVPCTGKAAG</sequence>
<accession>A0ABN1JWB0</accession>
<dbReference type="PROSITE" id="PS00062">
    <property type="entry name" value="ALDOKETO_REDUCTASE_2"/>
    <property type="match status" value="1"/>
</dbReference>
<dbReference type="Pfam" id="PF00248">
    <property type="entry name" value="Aldo_ket_red"/>
    <property type="match status" value="1"/>
</dbReference>
<dbReference type="InterPro" id="IPR036812">
    <property type="entry name" value="NAD(P)_OxRdtase_dom_sf"/>
</dbReference>
<dbReference type="PANTHER" id="PTHR43364:SF4">
    <property type="entry name" value="NAD(P)-LINKED OXIDOREDUCTASE SUPERFAMILY PROTEIN"/>
    <property type="match status" value="1"/>
</dbReference>
<dbReference type="EMBL" id="BAAAEW010000007">
    <property type="protein sequence ID" value="GAA0747969.1"/>
    <property type="molecule type" value="Genomic_DNA"/>
</dbReference>
<dbReference type="PRINTS" id="PR00069">
    <property type="entry name" value="ALDKETRDTASE"/>
</dbReference>
<protein>
    <submittedName>
        <fullName evidence="3">Aldo/keto reductase</fullName>
    </submittedName>
</protein>
<keyword evidence="1" id="KW-0560">Oxidoreductase</keyword>
<dbReference type="RefSeq" id="WP_141284325.1">
    <property type="nucleotide sequence ID" value="NZ_BAAAEW010000007.1"/>
</dbReference>
<dbReference type="Gene3D" id="3.20.20.100">
    <property type="entry name" value="NADP-dependent oxidoreductase domain"/>
    <property type="match status" value="1"/>
</dbReference>
<reference evidence="3 4" key="1">
    <citation type="journal article" date="2019" name="Int. J. Syst. Evol. Microbiol.">
        <title>The Global Catalogue of Microorganisms (GCM) 10K type strain sequencing project: providing services to taxonomists for standard genome sequencing and annotation.</title>
        <authorList>
            <consortium name="The Broad Institute Genomics Platform"/>
            <consortium name="The Broad Institute Genome Sequencing Center for Infectious Disease"/>
            <person name="Wu L."/>
            <person name="Ma J."/>
        </authorList>
    </citation>
    <scope>NUCLEOTIDE SEQUENCE [LARGE SCALE GENOMIC DNA]</scope>
    <source>
        <strain evidence="3 4">JCM 15503</strain>
    </source>
</reference>
<feature type="domain" description="NADP-dependent oxidoreductase" evidence="2">
    <location>
        <begin position="15"/>
        <end position="311"/>
    </location>
</feature>
<dbReference type="PANTHER" id="PTHR43364">
    <property type="entry name" value="NADH-SPECIFIC METHYLGLYOXAL REDUCTASE-RELATED"/>
    <property type="match status" value="1"/>
</dbReference>
<dbReference type="InterPro" id="IPR050523">
    <property type="entry name" value="AKR_Detox_Biosynth"/>
</dbReference>